<evidence type="ECO:0000259" key="1">
    <source>
        <dbReference type="Pfam" id="PF10102"/>
    </source>
</evidence>
<accession>X0WTW4</accession>
<organism evidence="2">
    <name type="scientific">marine sediment metagenome</name>
    <dbReference type="NCBI Taxonomy" id="412755"/>
    <lineage>
        <taxon>unclassified sequences</taxon>
        <taxon>metagenomes</taxon>
        <taxon>ecological metagenomes</taxon>
    </lineage>
</organism>
<comment type="caution">
    <text evidence="2">The sequence shown here is derived from an EMBL/GenBank/DDBJ whole genome shotgun (WGS) entry which is preliminary data.</text>
</comment>
<reference evidence="2" key="1">
    <citation type="journal article" date="2014" name="Front. Microbiol.">
        <title>High frequency of phylogenetically diverse reductive dehalogenase-homologous genes in deep subseafloor sedimentary metagenomes.</title>
        <authorList>
            <person name="Kawai M."/>
            <person name="Futagami T."/>
            <person name="Toyoda A."/>
            <person name="Takaki Y."/>
            <person name="Nishi S."/>
            <person name="Hori S."/>
            <person name="Arai W."/>
            <person name="Tsubouchi T."/>
            <person name="Morono Y."/>
            <person name="Uchiyama I."/>
            <person name="Ito T."/>
            <person name="Fujiyama A."/>
            <person name="Inagaki F."/>
            <person name="Takami H."/>
        </authorList>
    </citation>
    <scope>NUCLEOTIDE SEQUENCE</scope>
    <source>
        <strain evidence="2">Expedition CK06-06</strain>
    </source>
</reference>
<feature type="non-terminal residue" evidence="2">
    <location>
        <position position="1"/>
    </location>
</feature>
<dbReference type="InterPro" id="IPR018765">
    <property type="entry name" value="DUF2341"/>
</dbReference>
<proteinExistence type="predicted"/>
<sequence>AGDNSSQYSFATSNRTFTVDTTAPQWSDNSTTSTLAGTYIEHRVRWTDVGLSGYIFEFDNGTGTFANDSFVVMTGTNNWSNVTKYVNETVGSTIRWRVYANDTASPTHWNSTDIFTYNTTSVQWLTGWGFRKEITIQDAYVDSNLRDFPIYVYINADADFHEALATGYDIRFTQSDGTTLLKYERENWTGGDGGAGTGHFWVKVPSILASGGATIYCYYGKADAEDGEDAVNVWDANFKAVYHLKDLNDSTGVYALTASGTP</sequence>
<evidence type="ECO:0000313" key="2">
    <source>
        <dbReference type="EMBL" id="GAG26647.1"/>
    </source>
</evidence>
<dbReference type="EMBL" id="BARS01030888">
    <property type="protein sequence ID" value="GAG26647.1"/>
    <property type="molecule type" value="Genomic_DNA"/>
</dbReference>
<gene>
    <name evidence="2" type="ORF">S01H1_48116</name>
</gene>
<dbReference type="Pfam" id="PF10102">
    <property type="entry name" value="DUF2341"/>
    <property type="match status" value="1"/>
</dbReference>
<name>X0WTW4_9ZZZZ</name>
<feature type="domain" description="DUF2341" evidence="1">
    <location>
        <begin position="167"/>
        <end position="241"/>
    </location>
</feature>
<dbReference type="AlphaFoldDB" id="X0WTW4"/>
<protein>
    <recommendedName>
        <fullName evidence="1">DUF2341 domain-containing protein</fullName>
    </recommendedName>
</protein>
<feature type="non-terminal residue" evidence="2">
    <location>
        <position position="262"/>
    </location>
</feature>